<proteinExistence type="predicted"/>
<evidence type="ECO:0000313" key="2">
    <source>
        <dbReference type="EMBL" id="CAB4171370.1"/>
    </source>
</evidence>
<dbReference type="EMBL" id="LR796310">
    <property type="protein sequence ID" value="CAB4136215.1"/>
    <property type="molecule type" value="Genomic_DNA"/>
</dbReference>
<evidence type="ECO:0000313" key="4">
    <source>
        <dbReference type="EMBL" id="CAB4199721.1"/>
    </source>
</evidence>
<dbReference type="EMBL" id="LR797034">
    <property type="protein sequence ID" value="CAB4182402.1"/>
    <property type="molecule type" value="Genomic_DNA"/>
</dbReference>
<evidence type="ECO:0000313" key="1">
    <source>
        <dbReference type="EMBL" id="CAB4136215.1"/>
    </source>
</evidence>
<sequence>MNYAVINSETNIVENVIVWDGQTPWTPPVGYYVEPVGDSGAGIGWSYIDGQFVAPAA</sequence>
<organism evidence="6">
    <name type="scientific">uncultured Caudovirales phage</name>
    <dbReference type="NCBI Taxonomy" id="2100421"/>
    <lineage>
        <taxon>Viruses</taxon>
        <taxon>Duplodnaviria</taxon>
        <taxon>Heunggongvirae</taxon>
        <taxon>Uroviricota</taxon>
        <taxon>Caudoviricetes</taxon>
        <taxon>Peduoviridae</taxon>
        <taxon>Maltschvirus</taxon>
        <taxon>Maltschvirus maltsch</taxon>
    </lineage>
</organism>
<evidence type="ECO:0000313" key="3">
    <source>
        <dbReference type="EMBL" id="CAB4182402.1"/>
    </source>
</evidence>
<dbReference type="EMBL" id="LR796863">
    <property type="protein sequence ID" value="CAB4171370.1"/>
    <property type="molecule type" value="Genomic_DNA"/>
</dbReference>
<protein>
    <submittedName>
        <fullName evidence="6">Uncharacterized protein</fullName>
    </submittedName>
</protein>
<name>A0A6J7XD36_9CAUD</name>
<dbReference type="EMBL" id="LR798381">
    <property type="protein sequence ID" value="CAB5228046.1"/>
    <property type="molecule type" value="Genomic_DNA"/>
</dbReference>
<dbReference type="EMBL" id="LR797297">
    <property type="protein sequence ID" value="CAB4199721.1"/>
    <property type="molecule type" value="Genomic_DNA"/>
</dbReference>
<reference evidence="6" key="1">
    <citation type="submission" date="2020-05" db="EMBL/GenBank/DDBJ databases">
        <authorList>
            <person name="Chiriac C."/>
            <person name="Salcher M."/>
            <person name="Ghai R."/>
            <person name="Kavagutti S V."/>
        </authorList>
    </citation>
    <scope>NUCLEOTIDE SEQUENCE</scope>
</reference>
<gene>
    <name evidence="3" type="ORF">UFOVP1094_2</name>
    <name evidence="4" type="ORF">UFOVP1342_2</name>
    <name evidence="5" type="ORF">UFOVP1450_56</name>
    <name evidence="6" type="ORF">UFOVP1539_45</name>
    <name evidence="1" type="ORF">UFOVP297_33</name>
    <name evidence="2" type="ORF">UFOVP917_55</name>
</gene>
<dbReference type="EMBL" id="LR797400">
    <property type="protein sequence ID" value="CAB4213594.1"/>
    <property type="molecule type" value="Genomic_DNA"/>
</dbReference>
<accession>A0A6J7XD36</accession>
<evidence type="ECO:0000313" key="6">
    <source>
        <dbReference type="EMBL" id="CAB5228046.1"/>
    </source>
</evidence>
<evidence type="ECO:0000313" key="5">
    <source>
        <dbReference type="EMBL" id="CAB4213594.1"/>
    </source>
</evidence>